<dbReference type="SUPFAM" id="SSF81901">
    <property type="entry name" value="HCP-like"/>
    <property type="match status" value="1"/>
</dbReference>
<sequence>MKKQFFRVLALLSVMMLAGCDYGDRQFDEDRTKALQNPDAFQAYQQLNKDAEKNCHPGVFRATCSEEVHTAYQELALSLYRTALNRRSPAAFIDLFMRNDPPEELQSRMPQLAEELINLATHSAGDRSSARLLATTAHVLERGQWVQKDSVRAAAFFAQAWLAYDTKAPASLSRLYSEQHDEASALLWRLRCIGDCYNKLETAGPPATLSPREILRIQSLAKDRSIITVNGQANWEAK</sequence>
<accession>A0ABS6VJF1</accession>
<comment type="caution">
    <text evidence="1">The sequence shown here is derived from an EMBL/GenBank/DDBJ whole genome shotgun (WGS) entry which is preliminary data.</text>
</comment>
<protein>
    <submittedName>
        <fullName evidence="1">Uncharacterized protein</fullName>
    </submittedName>
</protein>
<dbReference type="Proteomes" id="UP001197236">
    <property type="component" value="Unassembled WGS sequence"/>
</dbReference>
<evidence type="ECO:0000313" key="2">
    <source>
        <dbReference type="Proteomes" id="UP001197236"/>
    </source>
</evidence>
<name>A0ABS6VJF1_9GAMM</name>
<reference evidence="1 2" key="1">
    <citation type="submission" date="2021-07" db="EMBL/GenBank/DDBJ databases">
        <title>A novel phosphonate cluster across the Pantoea species complex is important for pathogenicity in onion.</title>
        <authorList>
            <person name="Zhao M."/>
            <person name="Stice S."/>
            <person name="Shin G.Y."/>
            <person name="Coutinho T."/>
            <person name="Gitaitis R."/>
            <person name="Kvitko B."/>
            <person name="Dutta B."/>
        </authorList>
    </citation>
    <scope>NUCLEOTIDE SEQUENCE [LARGE SCALE GENOMIC DNA]</scope>
    <source>
        <strain evidence="1 2">BD 382</strain>
    </source>
</reference>
<proteinExistence type="predicted"/>
<organism evidence="1 2">
    <name type="scientific">Pantoea allii</name>
    <dbReference type="NCBI Taxonomy" id="574096"/>
    <lineage>
        <taxon>Bacteria</taxon>
        <taxon>Pseudomonadati</taxon>
        <taxon>Pseudomonadota</taxon>
        <taxon>Gammaproteobacteria</taxon>
        <taxon>Enterobacterales</taxon>
        <taxon>Erwiniaceae</taxon>
        <taxon>Pantoea</taxon>
    </lineage>
</organism>
<gene>
    <name evidence="1" type="ORF">KYI95_19935</name>
</gene>
<dbReference type="RefSeq" id="WP_029571069.1">
    <property type="nucleotide sequence ID" value="NZ_JAHVXU010000016.1"/>
</dbReference>
<evidence type="ECO:0000313" key="1">
    <source>
        <dbReference type="EMBL" id="MBW1259445.1"/>
    </source>
</evidence>
<keyword evidence="2" id="KW-1185">Reference proteome</keyword>
<dbReference type="PROSITE" id="PS51257">
    <property type="entry name" value="PROKAR_LIPOPROTEIN"/>
    <property type="match status" value="1"/>
</dbReference>
<dbReference type="EMBL" id="JAHVXZ010000016">
    <property type="protein sequence ID" value="MBW1259445.1"/>
    <property type="molecule type" value="Genomic_DNA"/>
</dbReference>